<protein>
    <submittedName>
        <fullName evidence="1">Uncharacterized protein</fullName>
    </submittedName>
</protein>
<name>A0AAD6SVK6_9AGAR</name>
<proteinExistence type="predicted"/>
<organism evidence="1 2">
    <name type="scientific">Mycena alexandri</name>
    <dbReference type="NCBI Taxonomy" id="1745969"/>
    <lineage>
        <taxon>Eukaryota</taxon>
        <taxon>Fungi</taxon>
        <taxon>Dikarya</taxon>
        <taxon>Basidiomycota</taxon>
        <taxon>Agaricomycotina</taxon>
        <taxon>Agaricomycetes</taxon>
        <taxon>Agaricomycetidae</taxon>
        <taxon>Agaricales</taxon>
        <taxon>Marasmiineae</taxon>
        <taxon>Mycenaceae</taxon>
        <taxon>Mycena</taxon>
    </lineage>
</organism>
<evidence type="ECO:0000313" key="1">
    <source>
        <dbReference type="EMBL" id="KAJ7034499.1"/>
    </source>
</evidence>
<keyword evidence="2" id="KW-1185">Reference proteome</keyword>
<sequence length="391" mass="44627">MTSQFPPRPYNSDLPTLQLEDYGGVIDSKASWGDTVAITPRFRVVNLGHRTRLSTGLKVYTTTGALSVQVFLSTNYGPTHDESGDVVVRARCYLGGPAAITLLIPEAFVDIPISEYRNPTVVGEYDTAFIRSPSNLHYTLPEHYDGGVEKLQEEPELELTSRIRSRSPSFDDIRYLRRLREIHETPFIEFRAPPYTSYPEGINEVESNDERQETTVRYSMAFSHSSPIFEGITPYNIISHSDPTIPATTLLQQPPYQMVDLRHLHDVMPGTMAEYVRLRDDFPNTPRALLGLSPELVATHDATDMPSRHLVLKHQYPGAFKPGQRFYAHGTIGGEWELGDIKGEFGRKVYVEWIERSKRLLAVVEMDRCNIYRSKRERVVTMWKNICTYIR</sequence>
<dbReference type="Proteomes" id="UP001218188">
    <property type="component" value="Unassembled WGS sequence"/>
</dbReference>
<dbReference type="AlphaFoldDB" id="A0AAD6SVK6"/>
<reference evidence="1" key="1">
    <citation type="submission" date="2023-03" db="EMBL/GenBank/DDBJ databases">
        <title>Massive genome expansion in bonnet fungi (Mycena s.s.) driven by repeated elements and novel gene families across ecological guilds.</title>
        <authorList>
            <consortium name="Lawrence Berkeley National Laboratory"/>
            <person name="Harder C.B."/>
            <person name="Miyauchi S."/>
            <person name="Viragh M."/>
            <person name="Kuo A."/>
            <person name="Thoen E."/>
            <person name="Andreopoulos B."/>
            <person name="Lu D."/>
            <person name="Skrede I."/>
            <person name="Drula E."/>
            <person name="Henrissat B."/>
            <person name="Morin E."/>
            <person name="Kohler A."/>
            <person name="Barry K."/>
            <person name="LaButti K."/>
            <person name="Morin E."/>
            <person name="Salamov A."/>
            <person name="Lipzen A."/>
            <person name="Mereny Z."/>
            <person name="Hegedus B."/>
            <person name="Baldrian P."/>
            <person name="Stursova M."/>
            <person name="Weitz H."/>
            <person name="Taylor A."/>
            <person name="Grigoriev I.V."/>
            <person name="Nagy L.G."/>
            <person name="Martin F."/>
            <person name="Kauserud H."/>
        </authorList>
    </citation>
    <scope>NUCLEOTIDE SEQUENCE</scope>
    <source>
        <strain evidence="1">CBHHK200</strain>
    </source>
</reference>
<accession>A0AAD6SVK6</accession>
<comment type="caution">
    <text evidence="1">The sequence shown here is derived from an EMBL/GenBank/DDBJ whole genome shotgun (WGS) entry which is preliminary data.</text>
</comment>
<gene>
    <name evidence="1" type="ORF">C8F04DRAFT_1259738</name>
</gene>
<dbReference type="EMBL" id="JARJCM010000056">
    <property type="protein sequence ID" value="KAJ7034499.1"/>
    <property type="molecule type" value="Genomic_DNA"/>
</dbReference>
<evidence type="ECO:0000313" key="2">
    <source>
        <dbReference type="Proteomes" id="UP001218188"/>
    </source>
</evidence>